<evidence type="ECO:0000256" key="2">
    <source>
        <dbReference type="SAM" id="Phobius"/>
    </source>
</evidence>
<feature type="transmembrane region" description="Helical" evidence="2">
    <location>
        <begin position="408"/>
        <end position="428"/>
    </location>
</feature>
<reference evidence="4" key="1">
    <citation type="submission" date="2016-11" db="UniProtKB">
        <authorList>
            <consortium name="WormBaseParasite"/>
        </authorList>
    </citation>
    <scope>IDENTIFICATION</scope>
</reference>
<dbReference type="PANTHER" id="PTHR23516">
    <property type="entry name" value="SAM (S-ADENOSYL METHIONINE) TRANSPORTER"/>
    <property type="match status" value="1"/>
</dbReference>
<dbReference type="InterPro" id="IPR036259">
    <property type="entry name" value="MFS_trans_sf"/>
</dbReference>
<sequence length="488" mass="54741">PLDCDYDYPPPGIEDPADGVTKEKNQRINSCIFRLYSCFYNAGGNSNEESAPPHWCQQIFETESFQEKFFSTPAHMTAHTRTHAPGDWLQGPYVYALYEHYKLSKRDIEFLFVAGFGASMLFGTVVGSFSDKFGRQRNCILYGIIYSLSCLTKHSSNFWVLLLGRLLGGTATSILWSGFETWLIHEHHSRGYSDRLLEEIFSWATIGNSIVAIVCGIAAQYAVDLFGFVAPFDMALIILVIMTVIVWLKWPENYGDASADLKKNFSDALTTVRTDRRVLCLGVVQSLFEGSMYCFVLEWTPALTPSAASTMSSGHAGKIPHGYIFAAYMVSLMIGGQLFSFCCNRSKPESFMRWVFGLSSVCLVQPALMRSDSLIPITFVGFLVFECCVGLFWPAIGTMRSKYVPDSIRATIMNLFRIPLNLVVVIILTQNFPIVFIFKCCVFFLIICCGIQFYLERLTRDEAPVESADGQTAEKSTEDGRKEFQGIA</sequence>
<dbReference type="AlphaFoldDB" id="A0A1I8HK37"/>
<evidence type="ECO:0000313" key="3">
    <source>
        <dbReference type="Proteomes" id="UP000095280"/>
    </source>
</evidence>
<evidence type="ECO:0000313" key="4">
    <source>
        <dbReference type="WBParaSite" id="maker-uti_cns_0006510-snap-gene-0.13-mRNA-1"/>
    </source>
</evidence>
<feature type="transmembrane region" description="Helical" evidence="2">
    <location>
        <begin position="200"/>
        <end position="222"/>
    </location>
</feature>
<keyword evidence="2" id="KW-0472">Membrane</keyword>
<keyword evidence="3" id="KW-1185">Reference proteome</keyword>
<dbReference type="CDD" id="cd17487">
    <property type="entry name" value="MFS_MFSD5_like"/>
    <property type="match status" value="1"/>
</dbReference>
<feature type="transmembrane region" description="Helical" evidence="2">
    <location>
        <begin position="319"/>
        <end position="339"/>
    </location>
</feature>
<feature type="transmembrane region" description="Helical" evidence="2">
    <location>
        <begin position="228"/>
        <end position="248"/>
    </location>
</feature>
<proteinExistence type="predicted"/>
<dbReference type="InterPro" id="IPR008509">
    <property type="entry name" value="MOT2/MFSD5"/>
</dbReference>
<dbReference type="GO" id="GO:0016020">
    <property type="term" value="C:membrane"/>
    <property type="evidence" value="ECO:0007669"/>
    <property type="project" value="InterPro"/>
</dbReference>
<dbReference type="WBParaSite" id="maker-uti_cns_0006510-snap-gene-0.13-mRNA-1">
    <property type="protein sequence ID" value="maker-uti_cns_0006510-snap-gene-0.13-mRNA-1"/>
    <property type="gene ID" value="maker-uti_cns_0006510-snap-gene-0.13"/>
</dbReference>
<feature type="transmembrane region" description="Helical" evidence="2">
    <location>
        <begin position="351"/>
        <end position="368"/>
    </location>
</feature>
<feature type="transmembrane region" description="Helical" evidence="2">
    <location>
        <begin position="158"/>
        <end position="179"/>
    </location>
</feature>
<feature type="region of interest" description="Disordered" evidence="1">
    <location>
        <begin position="1"/>
        <end position="20"/>
    </location>
</feature>
<dbReference type="Pfam" id="PF05631">
    <property type="entry name" value="MFS_5"/>
    <property type="match status" value="1"/>
</dbReference>
<name>A0A1I8HK37_9PLAT</name>
<dbReference type="GO" id="GO:0015098">
    <property type="term" value="F:molybdate ion transmembrane transporter activity"/>
    <property type="evidence" value="ECO:0007669"/>
    <property type="project" value="InterPro"/>
</dbReference>
<dbReference type="PANTHER" id="PTHR23516:SF23">
    <property type="entry name" value="MOLYBDATE-ANION TRANSPORTER"/>
    <property type="match status" value="1"/>
</dbReference>
<feature type="region of interest" description="Disordered" evidence="1">
    <location>
        <begin position="464"/>
        <end position="488"/>
    </location>
</feature>
<keyword evidence="2" id="KW-1133">Transmembrane helix</keyword>
<keyword evidence="2" id="KW-0812">Transmembrane</keyword>
<dbReference type="SUPFAM" id="SSF103473">
    <property type="entry name" value="MFS general substrate transporter"/>
    <property type="match status" value="1"/>
</dbReference>
<dbReference type="Gene3D" id="1.20.1250.20">
    <property type="entry name" value="MFS general substrate transporter like domains"/>
    <property type="match status" value="1"/>
</dbReference>
<feature type="transmembrane region" description="Helical" evidence="2">
    <location>
        <begin position="434"/>
        <end position="455"/>
    </location>
</feature>
<accession>A0A1I8HK37</accession>
<protein>
    <submittedName>
        <fullName evidence="4">MFS domain-containing protein</fullName>
    </submittedName>
</protein>
<dbReference type="Proteomes" id="UP000095280">
    <property type="component" value="Unplaced"/>
</dbReference>
<feature type="transmembrane region" description="Helical" evidence="2">
    <location>
        <begin position="374"/>
        <end position="396"/>
    </location>
</feature>
<organism evidence="3 4">
    <name type="scientific">Macrostomum lignano</name>
    <dbReference type="NCBI Taxonomy" id="282301"/>
    <lineage>
        <taxon>Eukaryota</taxon>
        <taxon>Metazoa</taxon>
        <taxon>Spiralia</taxon>
        <taxon>Lophotrochozoa</taxon>
        <taxon>Platyhelminthes</taxon>
        <taxon>Rhabditophora</taxon>
        <taxon>Macrostomorpha</taxon>
        <taxon>Macrostomida</taxon>
        <taxon>Macrostomidae</taxon>
        <taxon>Macrostomum</taxon>
    </lineage>
</organism>
<evidence type="ECO:0000256" key="1">
    <source>
        <dbReference type="SAM" id="MobiDB-lite"/>
    </source>
</evidence>
<feature type="transmembrane region" description="Helical" evidence="2">
    <location>
        <begin position="110"/>
        <end position="129"/>
    </location>
</feature>
<feature type="compositionally biased region" description="Basic and acidic residues" evidence="1">
    <location>
        <begin position="475"/>
        <end position="488"/>
    </location>
</feature>